<feature type="chain" id="PRO_5032871406" evidence="2">
    <location>
        <begin position="25"/>
        <end position="67"/>
    </location>
</feature>
<evidence type="ECO:0000313" key="4">
    <source>
        <dbReference type="Proteomes" id="UP000594468"/>
    </source>
</evidence>
<proteinExistence type="predicted"/>
<accession>A0A7S8IE08</accession>
<keyword evidence="2" id="KW-0732">Signal</keyword>
<keyword evidence="4" id="KW-1185">Reference proteome</keyword>
<dbReference type="Proteomes" id="UP000594468">
    <property type="component" value="Chromosome"/>
</dbReference>
<dbReference type="KEGG" id="pmet:G4Y79_20705"/>
<organism evidence="3 4">
    <name type="scientific">Phototrophicus methaneseepsis</name>
    <dbReference type="NCBI Taxonomy" id="2710758"/>
    <lineage>
        <taxon>Bacteria</taxon>
        <taxon>Bacillati</taxon>
        <taxon>Chloroflexota</taxon>
        <taxon>Candidatus Thermofontia</taxon>
        <taxon>Phototrophicales</taxon>
        <taxon>Phototrophicaceae</taxon>
        <taxon>Phototrophicus</taxon>
    </lineage>
</organism>
<gene>
    <name evidence="3" type="ORF">G4Y79_20705</name>
</gene>
<name>A0A7S8IE08_9CHLR</name>
<dbReference type="EMBL" id="CP062983">
    <property type="protein sequence ID" value="QPC82077.1"/>
    <property type="molecule type" value="Genomic_DNA"/>
</dbReference>
<protein>
    <submittedName>
        <fullName evidence="3">Uncharacterized protein</fullName>
    </submittedName>
</protein>
<dbReference type="AlphaFoldDB" id="A0A7S8IE08"/>
<keyword evidence="1" id="KW-0472">Membrane</keyword>
<sequence>MPIRMKYTLFTLAVLLMNTVATLAQEEAAAEAEGAPPGVSMFLLLLGLGAIALVGYVTARRDTSNES</sequence>
<evidence type="ECO:0000256" key="2">
    <source>
        <dbReference type="SAM" id="SignalP"/>
    </source>
</evidence>
<evidence type="ECO:0000256" key="1">
    <source>
        <dbReference type="SAM" id="Phobius"/>
    </source>
</evidence>
<feature type="transmembrane region" description="Helical" evidence="1">
    <location>
        <begin position="40"/>
        <end position="59"/>
    </location>
</feature>
<evidence type="ECO:0000313" key="3">
    <source>
        <dbReference type="EMBL" id="QPC82077.1"/>
    </source>
</evidence>
<feature type="signal peptide" evidence="2">
    <location>
        <begin position="1"/>
        <end position="24"/>
    </location>
</feature>
<reference evidence="3 4" key="1">
    <citation type="submission" date="2020-02" db="EMBL/GenBank/DDBJ databases">
        <authorList>
            <person name="Zheng R.K."/>
            <person name="Sun C.M."/>
        </authorList>
    </citation>
    <scope>NUCLEOTIDE SEQUENCE [LARGE SCALE GENOMIC DNA]</scope>
    <source>
        <strain evidence="4">rifampicinis</strain>
    </source>
</reference>
<keyword evidence="1" id="KW-1133">Transmembrane helix</keyword>
<keyword evidence="1" id="KW-0812">Transmembrane</keyword>
<dbReference type="RefSeq" id="WP_195170146.1">
    <property type="nucleotide sequence ID" value="NZ_CP062983.1"/>
</dbReference>